<dbReference type="Proteomes" id="UP000294555">
    <property type="component" value="Unassembled WGS sequence"/>
</dbReference>
<evidence type="ECO:0000313" key="2">
    <source>
        <dbReference type="EMBL" id="TCL06093.1"/>
    </source>
</evidence>
<comment type="caution">
    <text evidence="2">The sequence shown here is derived from an EMBL/GenBank/DDBJ whole genome shotgun (WGS) entry which is preliminary data.</text>
</comment>
<evidence type="ECO:0008006" key="4">
    <source>
        <dbReference type="Google" id="ProtNLM"/>
    </source>
</evidence>
<accession>A0A4R1NF63</accession>
<dbReference type="RefSeq" id="WP_132925223.1">
    <property type="nucleotide sequence ID" value="NZ_SJOI01000001.1"/>
</dbReference>
<reference evidence="2 3" key="1">
    <citation type="submission" date="2019-02" db="EMBL/GenBank/DDBJ databases">
        <title>Investigation of anaerobic lignin degradation for improved lignocellulosic biofuels.</title>
        <authorList>
            <person name="Deangelis K."/>
        </authorList>
    </citation>
    <scope>NUCLEOTIDE SEQUENCE [LARGE SCALE GENOMIC DNA]</scope>
    <source>
        <strain evidence="2 3">159R</strain>
    </source>
</reference>
<name>A0A4R1NF63_9GAMM</name>
<feature type="region of interest" description="Disordered" evidence="1">
    <location>
        <begin position="1"/>
        <end position="22"/>
    </location>
</feature>
<dbReference type="AlphaFoldDB" id="A0A4R1NF63"/>
<proteinExistence type="predicted"/>
<organism evidence="2 3">
    <name type="scientific">Sodalis ligni</name>
    <dbReference type="NCBI Taxonomy" id="2697027"/>
    <lineage>
        <taxon>Bacteria</taxon>
        <taxon>Pseudomonadati</taxon>
        <taxon>Pseudomonadota</taxon>
        <taxon>Gammaproteobacteria</taxon>
        <taxon>Enterobacterales</taxon>
        <taxon>Bruguierivoracaceae</taxon>
        <taxon>Sodalis</taxon>
    </lineage>
</organism>
<evidence type="ECO:0000256" key="1">
    <source>
        <dbReference type="SAM" id="MobiDB-lite"/>
    </source>
</evidence>
<keyword evidence="3" id="KW-1185">Reference proteome</keyword>
<gene>
    <name evidence="2" type="ORF">EZJ58_4321</name>
</gene>
<sequence>MATVIQKRNINDRSSDKPIYQDSGTPAARLQNFIQELADDVRSGNTQISQASMAHTDAIFALDAIIEYMKNRAVSSMTTEKNRQLRRLHSKALFLQTLEKDGGVYNSAQAAEILGKTKTTVRNWKDAGQLLALEIDGEFYYPVFQFTEADSISDKGVLKGVPELLKDLKGFSDRMRYSFFMEERNTVLNGLIPAGRVFTIAEILKNKPDQELMAELHRLARVYGTQDVA</sequence>
<protein>
    <recommendedName>
        <fullName evidence="4">DNA-binding protein</fullName>
    </recommendedName>
</protein>
<dbReference type="EMBL" id="SJOI01000001">
    <property type="protein sequence ID" value="TCL06093.1"/>
    <property type="molecule type" value="Genomic_DNA"/>
</dbReference>
<evidence type="ECO:0000313" key="3">
    <source>
        <dbReference type="Proteomes" id="UP000294555"/>
    </source>
</evidence>
<dbReference type="OrthoDB" id="6453840at2"/>